<dbReference type="AlphaFoldDB" id="A0A9W8TTX2"/>
<organism evidence="2 3">
    <name type="scientific">Lentinula detonsa</name>
    <dbReference type="NCBI Taxonomy" id="2804962"/>
    <lineage>
        <taxon>Eukaryota</taxon>
        <taxon>Fungi</taxon>
        <taxon>Dikarya</taxon>
        <taxon>Basidiomycota</taxon>
        <taxon>Agaricomycotina</taxon>
        <taxon>Agaricomycetes</taxon>
        <taxon>Agaricomycetidae</taxon>
        <taxon>Agaricales</taxon>
        <taxon>Marasmiineae</taxon>
        <taxon>Omphalotaceae</taxon>
        <taxon>Lentinula</taxon>
    </lineage>
</organism>
<proteinExistence type="predicted"/>
<dbReference type="Proteomes" id="UP001142393">
    <property type="component" value="Unassembled WGS sequence"/>
</dbReference>
<reference evidence="2 3" key="1">
    <citation type="journal article" date="2023" name="Proc. Natl. Acad. Sci. U.S.A.">
        <title>A global phylogenomic analysis of the shiitake genus Lentinula.</title>
        <authorList>
            <person name="Sierra-Patev S."/>
            <person name="Min B."/>
            <person name="Naranjo-Ortiz M."/>
            <person name="Looney B."/>
            <person name="Konkel Z."/>
            <person name="Slot J.C."/>
            <person name="Sakamoto Y."/>
            <person name="Steenwyk J.L."/>
            <person name="Rokas A."/>
            <person name="Carro J."/>
            <person name="Camarero S."/>
            <person name="Ferreira P."/>
            <person name="Molpeceres G."/>
            <person name="Ruiz-Duenas F.J."/>
            <person name="Serrano A."/>
            <person name="Henrissat B."/>
            <person name="Drula E."/>
            <person name="Hughes K.W."/>
            <person name="Mata J.L."/>
            <person name="Ishikawa N.K."/>
            <person name="Vargas-Isla R."/>
            <person name="Ushijima S."/>
            <person name="Smith C.A."/>
            <person name="Donoghue J."/>
            <person name="Ahrendt S."/>
            <person name="Andreopoulos W."/>
            <person name="He G."/>
            <person name="LaButti K."/>
            <person name="Lipzen A."/>
            <person name="Ng V."/>
            <person name="Riley R."/>
            <person name="Sandor L."/>
            <person name="Barry K."/>
            <person name="Martinez A.T."/>
            <person name="Xiao Y."/>
            <person name="Gibbons J.G."/>
            <person name="Terashima K."/>
            <person name="Grigoriev I.V."/>
            <person name="Hibbett D."/>
        </authorList>
    </citation>
    <scope>NUCLEOTIDE SEQUENCE [LARGE SCALE GENOMIC DNA]</scope>
    <source>
        <strain evidence="2 3">TFB7810</strain>
    </source>
</reference>
<accession>A0A9W8TTX2</accession>
<keyword evidence="3" id="KW-1185">Reference proteome</keyword>
<sequence>MTHLYTSFKFLMSRVSASLAIAFFLLSERSTKSSNSYGLSDFLNLRARRTEDSNSMDGSPSLLEVVRQSL</sequence>
<feature type="region of interest" description="Disordered" evidence="1">
    <location>
        <begin position="50"/>
        <end position="70"/>
    </location>
</feature>
<gene>
    <name evidence="2" type="ORF">DFH05DRAFT_1508644</name>
</gene>
<name>A0A9W8TTX2_9AGAR</name>
<protein>
    <submittedName>
        <fullName evidence="2">Uncharacterized protein</fullName>
    </submittedName>
</protein>
<comment type="caution">
    <text evidence="2">The sequence shown here is derived from an EMBL/GenBank/DDBJ whole genome shotgun (WGS) entry which is preliminary data.</text>
</comment>
<evidence type="ECO:0000313" key="2">
    <source>
        <dbReference type="EMBL" id="KAJ3740404.1"/>
    </source>
</evidence>
<dbReference type="EMBL" id="JANVFU010000014">
    <property type="protein sequence ID" value="KAJ3740404.1"/>
    <property type="molecule type" value="Genomic_DNA"/>
</dbReference>
<evidence type="ECO:0000256" key="1">
    <source>
        <dbReference type="SAM" id="MobiDB-lite"/>
    </source>
</evidence>
<evidence type="ECO:0000313" key="3">
    <source>
        <dbReference type="Proteomes" id="UP001142393"/>
    </source>
</evidence>